<evidence type="ECO:0000313" key="1">
    <source>
        <dbReference type="EMBL" id="OGM15773.1"/>
    </source>
</evidence>
<dbReference type="STRING" id="1802485.A2V97_03280"/>
<name>A0A1F7XLA4_9BACT</name>
<comment type="caution">
    <text evidence="1">The sequence shown here is derived from an EMBL/GenBank/DDBJ whole genome shotgun (WGS) entry which is preliminary data.</text>
</comment>
<protein>
    <submittedName>
        <fullName evidence="1">Uncharacterized protein</fullName>
    </submittedName>
</protein>
<organism evidence="1 2">
    <name type="scientific">Candidatus Woesebacteria bacterium RBG_16_42_24</name>
    <dbReference type="NCBI Taxonomy" id="1802485"/>
    <lineage>
        <taxon>Bacteria</taxon>
        <taxon>Candidatus Woeseibacteriota</taxon>
    </lineage>
</organism>
<dbReference type="AlphaFoldDB" id="A0A1F7XLA4"/>
<proteinExistence type="predicted"/>
<reference evidence="1 2" key="1">
    <citation type="journal article" date="2016" name="Nat. Commun.">
        <title>Thousands of microbial genomes shed light on interconnected biogeochemical processes in an aquifer system.</title>
        <authorList>
            <person name="Anantharaman K."/>
            <person name="Brown C.T."/>
            <person name="Hug L.A."/>
            <person name="Sharon I."/>
            <person name="Castelle C.J."/>
            <person name="Probst A.J."/>
            <person name="Thomas B.C."/>
            <person name="Singh A."/>
            <person name="Wilkins M.J."/>
            <person name="Karaoz U."/>
            <person name="Brodie E.L."/>
            <person name="Williams K.H."/>
            <person name="Hubbard S.S."/>
            <person name="Banfield J.F."/>
        </authorList>
    </citation>
    <scope>NUCLEOTIDE SEQUENCE [LARGE SCALE GENOMIC DNA]</scope>
</reference>
<sequence length="87" mass="10107">MEKEIFASNPLIGPDGKDYLSGKALLQARQEWNSQHLVKLRKYQTVHLVYPQTLAQEIAELFLILRRAVGQFPTNKLVRTLEEQETR</sequence>
<evidence type="ECO:0000313" key="2">
    <source>
        <dbReference type="Proteomes" id="UP000177382"/>
    </source>
</evidence>
<dbReference type="EMBL" id="MGFX01000001">
    <property type="protein sequence ID" value="OGM15773.1"/>
    <property type="molecule type" value="Genomic_DNA"/>
</dbReference>
<gene>
    <name evidence="1" type="ORF">A2V97_03280</name>
</gene>
<dbReference type="Proteomes" id="UP000177382">
    <property type="component" value="Unassembled WGS sequence"/>
</dbReference>
<accession>A0A1F7XLA4</accession>